<dbReference type="Gene3D" id="1.25.40.10">
    <property type="entry name" value="Tetratricopeptide repeat domain"/>
    <property type="match status" value="1"/>
</dbReference>
<dbReference type="PROSITE" id="PS50005">
    <property type="entry name" value="TPR"/>
    <property type="match status" value="1"/>
</dbReference>
<dbReference type="InterPro" id="IPR019734">
    <property type="entry name" value="TPR_rpt"/>
</dbReference>
<sequence>MNTKLPKIQETQFEELVEHYFQGTQKAIDQAHEEFNFYLSQKKLKKIPCTFRHTQILQELLTWLSPYSIVNKTEEVNRFFYLKDKFLIKDLVYGRRGSCIAFTSLFLGLSRRMSIKVKAANVLISANNEELKYDPEGHVCAVDKKKRHWDCLYMGGNISSQHHKIQVLTDEQLVASILTNHASTLGKDVRPGTKIYFLKEAIKLDSQNIHALLNLGAYYTLNNFHPSYALKIYKKVVENDPKHARAWSRLGEQYEDLGIKRLAINCYEKSISIKPTEETLFKIIMIYFENKNYESALKACTKFLMINPNHVGIKEKYEELRKKVLE</sequence>
<proteinExistence type="predicted"/>
<organism evidence="1">
    <name type="scientific">marine sediment metagenome</name>
    <dbReference type="NCBI Taxonomy" id="412755"/>
    <lineage>
        <taxon>unclassified sequences</taxon>
        <taxon>metagenomes</taxon>
        <taxon>ecological metagenomes</taxon>
    </lineage>
</organism>
<dbReference type="SUPFAM" id="SSF48452">
    <property type="entry name" value="TPR-like"/>
    <property type="match status" value="1"/>
</dbReference>
<dbReference type="SMART" id="SM00028">
    <property type="entry name" value="TPR"/>
    <property type="match status" value="3"/>
</dbReference>
<dbReference type="InterPro" id="IPR011990">
    <property type="entry name" value="TPR-like_helical_dom_sf"/>
</dbReference>
<comment type="caution">
    <text evidence="1">The sequence shown here is derived from an EMBL/GenBank/DDBJ whole genome shotgun (WGS) entry which is preliminary data.</text>
</comment>
<protein>
    <recommendedName>
        <fullName evidence="2">Protein SirB1 N-terminal domain-containing protein</fullName>
    </recommendedName>
</protein>
<dbReference type="EMBL" id="LAZR01000814">
    <property type="protein sequence ID" value="KKN57203.1"/>
    <property type="molecule type" value="Genomic_DNA"/>
</dbReference>
<reference evidence="1" key="1">
    <citation type="journal article" date="2015" name="Nature">
        <title>Complex archaea that bridge the gap between prokaryotes and eukaryotes.</title>
        <authorList>
            <person name="Spang A."/>
            <person name="Saw J.H."/>
            <person name="Jorgensen S.L."/>
            <person name="Zaremba-Niedzwiedzka K."/>
            <person name="Martijn J."/>
            <person name="Lind A.E."/>
            <person name="van Eijk R."/>
            <person name="Schleper C."/>
            <person name="Guy L."/>
            <person name="Ettema T.J."/>
        </authorList>
    </citation>
    <scope>NUCLEOTIDE SEQUENCE</scope>
</reference>
<dbReference type="Pfam" id="PF13181">
    <property type="entry name" value="TPR_8"/>
    <property type="match status" value="2"/>
</dbReference>
<name>A0A0F9UU89_9ZZZZ</name>
<dbReference type="AlphaFoldDB" id="A0A0F9UU89"/>
<evidence type="ECO:0008006" key="2">
    <source>
        <dbReference type="Google" id="ProtNLM"/>
    </source>
</evidence>
<accession>A0A0F9UU89</accession>
<dbReference type="PANTHER" id="PTHR44998">
    <property type="match status" value="1"/>
</dbReference>
<gene>
    <name evidence="1" type="ORF">LCGC14_0564490</name>
</gene>
<dbReference type="PANTHER" id="PTHR44998:SF1">
    <property type="entry name" value="UDP-N-ACETYLGLUCOSAMINE--PEPTIDE N-ACETYLGLUCOSAMINYLTRANSFERASE 110 KDA SUBUNIT"/>
    <property type="match status" value="1"/>
</dbReference>
<evidence type="ECO:0000313" key="1">
    <source>
        <dbReference type="EMBL" id="KKN57203.1"/>
    </source>
</evidence>